<accession>A0ACC2T6P3</accession>
<evidence type="ECO:0000313" key="2">
    <source>
        <dbReference type="Proteomes" id="UP001165960"/>
    </source>
</evidence>
<sequence>MSNTVKCNKRARATPEQQAFLESAFASNPSPNCKVRENMAQRVGMSERSIQIWFQNRRAKVKLNQRKASIAMQEEVLRQHCLVAPCPPNQLPCNVLAIGAWQRVANGGDLICSFTPTDRRLTWTLSEGIHRFQISFPVEMVGGIVAEFNAPFAQVVFTLIGLPEFALEVDGAFVPCTDFTEAMQASTNLRHTLLGDCQAMRMQLMNLLQVFPELSGVTQIMPSMAPPPQRRMSAIPNDIQGFNVFTKSRSLSLPNNNLFGMQPMIDTMSPQSDLSNTFPDTNFISGPFDLL</sequence>
<keyword evidence="2" id="KW-1185">Reference proteome</keyword>
<protein>
    <submittedName>
        <fullName evidence="1">Uncharacterized protein</fullName>
    </submittedName>
</protein>
<reference evidence="1" key="1">
    <citation type="submission" date="2022-04" db="EMBL/GenBank/DDBJ databases">
        <title>Genome of the entomopathogenic fungus Entomophthora muscae.</title>
        <authorList>
            <person name="Elya C."/>
            <person name="Lovett B.R."/>
            <person name="Lee E."/>
            <person name="Macias A.M."/>
            <person name="Hajek A.E."/>
            <person name="De Bivort B.L."/>
            <person name="Kasson M.T."/>
            <person name="De Fine Licht H.H."/>
            <person name="Stajich J.E."/>
        </authorList>
    </citation>
    <scope>NUCLEOTIDE SEQUENCE</scope>
    <source>
        <strain evidence="1">Berkeley</strain>
    </source>
</reference>
<proteinExistence type="predicted"/>
<gene>
    <name evidence="1" type="ORF">DSO57_1009882</name>
</gene>
<dbReference type="Proteomes" id="UP001165960">
    <property type="component" value="Unassembled WGS sequence"/>
</dbReference>
<comment type="caution">
    <text evidence="1">The sequence shown here is derived from an EMBL/GenBank/DDBJ whole genome shotgun (WGS) entry which is preliminary data.</text>
</comment>
<evidence type="ECO:0000313" key="1">
    <source>
        <dbReference type="EMBL" id="KAJ9070273.1"/>
    </source>
</evidence>
<organism evidence="1 2">
    <name type="scientific">Entomophthora muscae</name>
    <dbReference type="NCBI Taxonomy" id="34485"/>
    <lineage>
        <taxon>Eukaryota</taxon>
        <taxon>Fungi</taxon>
        <taxon>Fungi incertae sedis</taxon>
        <taxon>Zoopagomycota</taxon>
        <taxon>Entomophthoromycotina</taxon>
        <taxon>Entomophthoromycetes</taxon>
        <taxon>Entomophthorales</taxon>
        <taxon>Entomophthoraceae</taxon>
        <taxon>Entomophthora</taxon>
    </lineage>
</organism>
<name>A0ACC2T6P3_9FUNG</name>
<dbReference type="EMBL" id="QTSX02003582">
    <property type="protein sequence ID" value="KAJ9070273.1"/>
    <property type="molecule type" value="Genomic_DNA"/>
</dbReference>